<dbReference type="AlphaFoldDB" id="A0A1X7JY10"/>
<dbReference type="EMBL" id="FXAT01000003">
    <property type="protein sequence ID" value="SMG33078.1"/>
    <property type="molecule type" value="Genomic_DNA"/>
</dbReference>
<sequence>MLRWPIVILILANVLAFVAVRGAFGPAPTASGREPNHLSRQVHPEWLTVRPVSAADAADQPIVGGPAPEAPISASALPQ</sequence>
<dbReference type="RefSeq" id="WP_085482380.1">
    <property type="nucleotide sequence ID" value="NZ_FXAT01000003.1"/>
</dbReference>
<accession>A0A1X7JY10</accession>
<organism evidence="2 3">
    <name type="scientific">Paraburkholderia susongensis</name>
    <dbReference type="NCBI Taxonomy" id="1515439"/>
    <lineage>
        <taxon>Bacteria</taxon>
        <taxon>Pseudomonadati</taxon>
        <taxon>Pseudomonadota</taxon>
        <taxon>Betaproteobacteria</taxon>
        <taxon>Burkholderiales</taxon>
        <taxon>Burkholderiaceae</taxon>
        <taxon>Paraburkholderia</taxon>
    </lineage>
</organism>
<proteinExistence type="predicted"/>
<dbReference type="OrthoDB" id="9035305at2"/>
<evidence type="ECO:0000313" key="3">
    <source>
        <dbReference type="Proteomes" id="UP000193228"/>
    </source>
</evidence>
<evidence type="ECO:0000256" key="1">
    <source>
        <dbReference type="SAM" id="MobiDB-lite"/>
    </source>
</evidence>
<evidence type="ECO:0000313" key="2">
    <source>
        <dbReference type="EMBL" id="SMG33078.1"/>
    </source>
</evidence>
<name>A0A1X7JY10_9BURK</name>
<protein>
    <submittedName>
        <fullName evidence="2">Uncharacterized protein</fullName>
    </submittedName>
</protein>
<reference evidence="3" key="1">
    <citation type="submission" date="2017-04" db="EMBL/GenBank/DDBJ databases">
        <authorList>
            <person name="Varghese N."/>
            <person name="Submissions S."/>
        </authorList>
    </citation>
    <scope>NUCLEOTIDE SEQUENCE [LARGE SCALE GENOMIC DNA]</scope>
    <source>
        <strain evidence="3">LMG 29540</strain>
    </source>
</reference>
<dbReference type="Proteomes" id="UP000193228">
    <property type="component" value="Unassembled WGS sequence"/>
</dbReference>
<feature type="region of interest" description="Disordered" evidence="1">
    <location>
        <begin position="58"/>
        <end position="79"/>
    </location>
</feature>
<keyword evidence="3" id="KW-1185">Reference proteome</keyword>
<dbReference type="STRING" id="1515439.SAMN06265784_103140"/>
<gene>
    <name evidence="2" type="ORF">SAMN06265784_103140</name>
</gene>